<comment type="caution">
    <text evidence="1">The sequence shown here is derived from an EMBL/GenBank/DDBJ whole genome shotgun (WGS) entry which is preliminary data.</text>
</comment>
<accession>A0A9D4QEP6</accession>
<evidence type="ECO:0000313" key="2">
    <source>
        <dbReference type="Proteomes" id="UP000821837"/>
    </source>
</evidence>
<proteinExistence type="predicted"/>
<dbReference type="VEuPathDB" id="VectorBase:RSAN_057809"/>
<sequence>MALAGKNGSSLCAVPDAQIGCHVRPVAFADYTSSLAAAEGFRRTRSRRTIYMQMLSRLFFTLQRVPFRKVHIPSGLDYRFASTDAETEAAVSPPMSVDTGADCEMNEAEIAGGGALTRYQQCMQRARLHTHCEKTVELNGHMDSMEQLMLARHESLCSARGNKAYMESEGDAADR</sequence>
<dbReference type="AlphaFoldDB" id="A0A9D4QEP6"/>
<gene>
    <name evidence="1" type="ORF">HPB52_013054</name>
</gene>
<reference evidence="1" key="1">
    <citation type="journal article" date="2020" name="Cell">
        <title>Large-Scale Comparative Analyses of Tick Genomes Elucidate Their Genetic Diversity and Vector Capacities.</title>
        <authorList>
            <consortium name="Tick Genome and Microbiome Consortium (TIGMIC)"/>
            <person name="Jia N."/>
            <person name="Wang J."/>
            <person name="Shi W."/>
            <person name="Du L."/>
            <person name="Sun Y."/>
            <person name="Zhan W."/>
            <person name="Jiang J.F."/>
            <person name="Wang Q."/>
            <person name="Zhang B."/>
            <person name="Ji P."/>
            <person name="Bell-Sakyi L."/>
            <person name="Cui X.M."/>
            <person name="Yuan T.T."/>
            <person name="Jiang B.G."/>
            <person name="Yang W.F."/>
            <person name="Lam T.T."/>
            <person name="Chang Q.C."/>
            <person name="Ding S.J."/>
            <person name="Wang X.J."/>
            <person name="Zhu J.G."/>
            <person name="Ruan X.D."/>
            <person name="Zhao L."/>
            <person name="Wei J.T."/>
            <person name="Ye R.Z."/>
            <person name="Que T.C."/>
            <person name="Du C.H."/>
            <person name="Zhou Y.H."/>
            <person name="Cheng J.X."/>
            <person name="Dai P.F."/>
            <person name="Guo W.B."/>
            <person name="Han X.H."/>
            <person name="Huang E.J."/>
            <person name="Li L.F."/>
            <person name="Wei W."/>
            <person name="Gao Y.C."/>
            <person name="Liu J.Z."/>
            <person name="Shao H.Z."/>
            <person name="Wang X."/>
            <person name="Wang C.C."/>
            <person name="Yang T.C."/>
            <person name="Huo Q.B."/>
            <person name="Li W."/>
            <person name="Chen H.Y."/>
            <person name="Chen S.E."/>
            <person name="Zhou L.G."/>
            <person name="Ni X.B."/>
            <person name="Tian J.H."/>
            <person name="Sheng Y."/>
            <person name="Liu T."/>
            <person name="Pan Y.S."/>
            <person name="Xia L.Y."/>
            <person name="Li J."/>
            <person name="Zhao F."/>
            <person name="Cao W.C."/>
        </authorList>
    </citation>
    <scope>NUCLEOTIDE SEQUENCE</scope>
    <source>
        <strain evidence="1">Rsan-2018</strain>
    </source>
</reference>
<keyword evidence="2" id="KW-1185">Reference proteome</keyword>
<dbReference type="Proteomes" id="UP000821837">
    <property type="component" value="Chromosome 10"/>
</dbReference>
<reference evidence="1" key="2">
    <citation type="submission" date="2021-09" db="EMBL/GenBank/DDBJ databases">
        <authorList>
            <person name="Jia N."/>
            <person name="Wang J."/>
            <person name="Shi W."/>
            <person name="Du L."/>
            <person name="Sun Y."/>
            <person name="Zhan W."/>
            <person name="Jiang J."/>
            <person name="Wang Q."/>
            <person name="Zhang B."/>
            <person name="Ji P."/>
            <person name="Sakyi L.B."/>
            <person name="Cui X."/>
            <person name="Yuan T."/>
            <person name="Jiang B."/>
            <person name="Yang W."/>
            <person name="Lam T.T.-Y."/>
            <person name="Chang Q."/>
            <person name="Ding S."/>
            <person name="Wang X."/>
            <person name="Zhu J."/>
            <person name="Ruan X."/>
            <person name="Zhao L."/>
            <person name="Wei J."/>
            <person name="Que T."/>
            <person name="Du C."/>
            <person name="Cheng J."/>
            <person name="Dai P."/>
            <person name="Han X."/>
            <person name="Huang E."/>
            <person name="Gao Y."/>
            <person name="Liu J."/>
            <person name="Shao H."/>
            <person name="Ye R."/>
            <person name="Li L."/>
            <person name="Wei W."/>
            <person name="Wang X."/>
            <person name="Wang C."/>
            <person name="Huo Q."/>
            <person name="Li W."/>
            <person name="Guo W."/>
            <person name="Chen H."/>
            <person name="Chen S."/>
            <person name="Zhou L."/>
            <person name="Zhou L."/>
            <person name="Ni X."/>
            <person name="Tian J."/>
            <person name="Zhou Y."/>
            <person name="Sheng Y."/>
            <person name="Liu T."/>
            <person name="Pan Y."/>
            <person name="Xia L."/>
            <person name="Li J."/>
            <person name="Zhao F."/>
            <person name="Cao W."/>
        </authorList>
    </citation>
    <scope>NUCLEOTIDE SEQUENCE</scope>
    <source>
        <strain evidence="1">Rsan-2018</strain>
        <tissue evidence="1">Larvae</tissue>
    </source>
</reference>
<evidence type="ECO:0000313" key="1">
    <source>
        <dbReference type="EMBL" id="KAH7976394.1"/>
    </source>
</evidence>
<name>A0A9D4QEP6_RHISA</name>
<protein>
    <submittedName>
        <fullName evidence="1">Uncharacterized protein</fullName>
    </submittedName>
</protein>
<dbReference type="EMBL" id="JABSTV010001246">
    <property type="protein sequence ID" value="KAH7976394.1"/>
    <property type="molecule type" value="Genomic_DNA"/>
</dbReference>
<organism evidence="1 2">
    <name type="scientific">Rhipicephalus sanguineus</name>
    <name type="common">Brown dog tick</name>
    <name type="synonym">Ixodes sanguineus</name>
    <dbReference type="NCBI Taxonomy" id="34632"/>
    <lineage>
        <taxon>Eukaryota</taxon>
        <taxon>Metazoa</taxon>
        <taxon>Ecdysozoa</taxon>
        <taxon>Arthropoda</taxon>
        <taxon>Chelicerata</taxon>
        <taxon>Arachnida</taxon>
        <taxon>Acari</taxon>
        <taxon>Parasitiformes</taxon>
        <taxon>Ixodida</taxon>
        <taxon>Ixodoidea</taxon>
        <taxon>Ixodidae</taxon>
        <taxon>Rhipicephalinae</taxon>
        <taxon>Rhipicephalus</taxon>
        <taxon>Rhipicephalus</taxon>
    </lineage>
</organism>